<reference evidence="4 5" key="2">
    <citation type="journal article" date="2012" name="Proc. Natl. Acad. Sci. U.S.A.">
        <title>Antigenic diversity is generated by distinct evolutionary mechanisms in African trypanosome species.</title>
        <authorList>
            <person name="Jackson A.P."/>
            <person name="Berry A."/>
            <person name="Aslett M."/>
            <person name="Allison H.C."/>
            <person name="Burton P."/>
            <person name="Vavrova-Anderson J."/>
            <person name="Brown R."/>
            <person name="Browne H."/>
            <person name="Corton N."/>
            <person name="Hauser H."/>
            <person name="Gamble J."/>
            <person name="Gilderthorp R."/>
            <person name="Marcello L."/>
            <person name="McQuillan J."/>
            <person name="Otto T.D."/>
            <person name="Quail M.A."/>
            <person name="Sanders M.J."/>
            <person name="van Tonder A."/>
            <person name="Ginger M.L."/>
            <person name="Field M.C."/>
            <person name="Barry J.D."/>
            <person name="Hertz-Fowler C."/>
            <person name="Berriman M."/>
        </authorList>
    </citation>
    <scope>NUCLEOTIDE SEQUENCE [LARGE SCALE GENOMIC DNA]</scope>
    <source>
        <strain evidence="4 5">IL3000</strain>
    </source>
</reference>
<dbReference type="Pfam" id="PF00583">
    <property type="entry name" value="Acetyltransf_1"/>
    <property type="match status" value="1"/>
</dbReference>
<dbReference type="EMBL" id="CAEQ01002168">
    <property type="protein sequence ID" value="CCD16110.1"/>
    <property type="molecule type" value="Genomic_DNA"/>
</dbReference>
<keyword evidence="1" id="KW-0808">Transferase</keyword>
<dbReference type="AlphaFoldDB" id="F9WFN3"/>
<name>F9WFN3_TRYCI</name>
<dbReference type="VEuPathDB" id="TriTrypDB:TcIL3000_0_10670"/>
<keyword evidence="2" id="KW-0012">Acyltransferase</keyword>
<sequence>MSTSCRVRAAVPGDIEVMIEMQKALAMETEGLQLDEAAVRRGITAPFERENIARFYVAEEVPDSSDGAGGAAGSRPPKIVGAMTVTYEWSDWRGCHILWIQSVYIIPSWRRRGVFRKFFDHVHRLVMEDPAFAGMRLCVARNNENAINTYKRMGMTVENYHMMKLMKGKY</sequence>
<dbReference type="Proteomes" id="UP000000702">
    <property type="component" value="Unassembled WGS sequence"/>
</dbReference>
<evidence type="ECO:0000313" key="4">
    <source>
        <dbReference type="EMBL" id="CCD16110.1"/>
    </source>
</evidence>
<dbReference type="SUPFAM" id="SSF55729">
    <property type="entry name" value="Acyl-CoA N-acyltransferases (Nat)"/>
    <property type="match status" value="1"/>
</dbReference>
<feature type="domain" description="N-acetyltransferase" evidence="3">
    <location>
        <begin position="27"/>
        <end position="170"/>
    </location>
</feature>
<organism evidence="4 5">
    <name type="scientific">Trypanosoma congolense (strain IL3000)</name>
    <dbReference type="NCBI Taxonomy" id="1068625"/>
    <lineage>
        <taxon>Eukaryota</taxon>
        <taxon>Discoba</taxon>
        <taxon>Euglenozoa</taxon>
        <taxon>Kinetoplastea</taxon>
        <taxon>Metakinetoplastina</taxon>
        <taxon>Trypanosomatida</taxon>
        <taxon>Trypanosomatidae</taxon>
        <taxon>Trypanosoma</taxon>
        <taxon>Nannomonas</taxon>
    </lineage>
</organism>
<dbReference type="InterPro" id="IPR000182">
    <property type="entry name" value="GNAT_dom"/>
</dbReference>
<keyword evidence="5" id="KW-1185">Reference proteome</keyword>
<evidence type="ECO:0000259" key="3">
    <source>
        <dbReference type="PROSITE" id="PS51186"/>
    </source>
</evidence>
<dbReference type="PROSITE" id="PS51186">
    <property type="entry name" value="GNAT"/>
    <property type="match status" value="1"/>
</dbReference>
<evidence type="ECO:0000313" key="5">
    <source>
        <dbReference type="Proteomes" id="UP000000702"/>
    </source>
</evidence>
<dbReference type="InterPro" id="IPR016181">
    <property type="entry name" value="Acyl_CoA_acyltransferase"/>
</dbReference>
<protein>
    <submittedName>
        <fullName evidence="4">WGS project CAEQ00000000 data, annotated contig 408</fullName>
    </submittedName>
</protein>
<reference evidence="5" key="1">
    <citation type="submission" date="2011-07" db="EMBL/GenBank/DDBJ databases">
        <title>Divergent evolution of antigenic variation in African trypanosomes.</title>
        <authorList>
            <person name="Jackson A.P."/>
            <person name="Berry A."/>
            <person name="Allison H.C."/>
            <person name="Burton P."/>
            <person name="Anderson J."/>
            <person name="Aslett M."/>
            <person name="Brown R."/>
            <person name="Corton N."/>
            <person name="Harris D."/>
            <person name="Hauser H."/>
            <person name="Gamble J."/>
            <person name="Gilderthorp R."/>
            <person name="McQuillan J."/>
            <person name="Quail M.A."/>
            <person name="Sanders M."/>
            <person name="Van Tonder A."/>
            <person name="Ginger M.L."/>
            <person name="Donelson J.E."/>
            <person name="Field M.C."/>
            <person name="Barry J.D."/>
            <person name="Berriman M."/>
            <person name="Hertz-Fowler C."/>
        </authorList>
    </citation>
    <scope>NUCLEOTIDE SEQUENCE [LARGE SCALE GENOMIC DNA]</scope>
    <source>
        <strain evidence="5">IL3000</strain>
    </source>
</reference>
<dbReference type="CDD" id="cd04301">
    <property type="entry name" value="NAT_SF"/>
    <property type="match status" value="1"/>
</dbReference>
<dbReference type="InterPro" id="IPR051016">
    <property type="entry name" value="Diverse_Substrate_AcTransf"/>
</dbReference>
<comment type="caution">
    <text evidence="4">The sequence shown here is derived from an EMBL/GenBank/DDBJ whole genome shotgun (WGS) entry which is preliminary data.</text>
</comment>
<dbReference type="GO" id="GO:0008080">
    <property type="term" value="F:N-acetyltransferase activity"/>
    <property type="evidence" value="ECO:0007669"/>
    <property type="project" value="UniProtKB-ARBA"/>
</dbReference>
<dbReference type="Gene3D" id="3.40.630.30">
    <property type="match status" value="1"/>
</dbReference>
<accession>F9WFN3</accession>
<evidence type="ECO:0000256" key="1">
    <source>
        <dbReference type="ARBA" id="ARBA00022679"/>
    </source>
</evidence>
<gene>
    <name evidence="4" type="ORF">TCIL3000_0_10670</name>
</gene>
<proteinExistence type="predicted"/>
<evidence type="ECO:0000256" key="2">
    <source>
        <dbReference type="ARBA" id="ARBA00023315"/>
    </source>
</evidence>
<dbReference type="PANTHER" id="PTHR10545">
    <property type="entry name" value="DIAMINE N-ACETYLTRANSFERASE"/>
    <property type="match status" value="1"/>
</dbReference>
<dbReference type="PANTHER" id="PTHR10545:SF29">
    <property type="entry name" value="GH14572P-RELATED"/>
    <property type="match status" value="1"/>
</dbReference>
<dbReference type="OMA" id="FWWIQSV"/>